<dbReference type="PROSITE" id="PS50090">
    <property type="entry name" value="MYB_LIKE"/>
    <property type="match status" value="1"/>
</dbReference>
<dbReference type="EMBL" id="JAMZMK010000097">
    <property type="protein sequence ID" value="KAI7757631.1"/>
    <property type="molecule type" value="Genomic_DNA"/>
</dbReference>
<evidence type="ECO:0000256" key="6">
    <source>
        <dbReference type="ARBA" id="ARBA00023125"/>
    </source>
</evidence>
<feature type="compositionally biased region" description="Acidic residues" evidence="10">
    <location>
        <begin position="171"/>
        <end position="184"/>
    </location>
</feature>
<dbReference type="InterPro" id="IPR044597">
    <property type="entry name" value="SMH1-6"/>
</dbReference>
<dbReference type="PROSITE" id="PS51504">
    <property type="entry name" value="H15"/>
    <property type="match status" value="1"/>
</dbReference>
<dbReference type="GO" id="GO:0006334">
    <property type="term" value="P:nucleosome assembly"/>
    <property type="evidence" value="ECO:0007669"/>
    <property type="project" value="InterPro"/>
</dbReference>
<keyword evidence="6" id="KW-0238">DNA-binding</keyword>
<reference evidence="14" key="1">
    <citation type="submission" date="2022-06" db="EMBL/GenBank/DDBJ databases">
        <title>Uncovering the hologenomic basis of an extraordinary plant invasion.</title>
        <authorList>
            <person name="Bieker V.C."/>
            <person name="Martin M.D."/>
            <person name="Gilbert T."/>
            <person name="Hodgins K."/>
            <person name="Battlay P."/>
            <person name="Petersen B."/>
            <person name="Wilson J."/>
        </authorList>
    </citation>
    <scope>NUCLEOTIDE SEQUENCE</scope>
    <source>
        <strain evidence="14">AA19_3_7</strain>
        <tissue evidence="14">Leaf</tissue>
    </source>
</reference>
<dbReference type="InterPro" id="IPR017930">
    <property type="entry name" value="Myb_dom"/>
</dbReference>
<organism evidence="14 15">
    <name type="scientific">Ambrosia artemisiifolia</name>
    <name type="common">Common ragweed</name>
    <dbReference type="NCBI Taxonomy" id="4212"/>
    <lineage>
        <taxon>Eukaryota</taxon>
        <taxon>Viridiplantae</taxon>
        <taxon>Streptophyta</taxon>
        <taxon>Embryophyta</taxon>
        <taxon>Tracheophyta</taxon>
        <taxon>Spermatophyta</taxon>
        <taxon>Magnoliopsida</taxon>
        <taxon>eudicotyledons</taxon>
        <taxon>Gunneridae</taxon>
        <taxon>Pentapetalae</taxon>
        <taxon>asterids</taxon>
        <taxon>campanulids</taxon>
        <taxon>Asterales</taxon>
        <taxon>Asteraceae</taxon>
        <taxon>Asteroideae</taxon>
        <taxon>Heliantheae alliance</taxon>
        <taxon>Heliantheae</taxon>
        <taxon>Ambrosia</taxon>
    </lineage>
</organism>
<keyword evidence="8" id="KW-0539">Nucleus</keyword>
<keyword evidence="15" id="KW-1185">Reference proteome</keyword>
<dbReference type="InterPro" id="IPR009057">
    <property type="entry name" value="Homeodomain-like_sf"/>
</dbReference>
<dbReference type="AlphaFoldDB" id="A0AAD5GZA8"/>
<dbReference type="CDD" id="cd11660">
    <property type="entry name" value="SANT_TRF"/>
    <property type="match status" value="1"/>
</dbReference>
<dbReference type="InterPro" id="IPR005818">
    <property type="entry name" value="Histone_H1/H5_H15"/>
</dbReference>
<evidence type="ECO:0000259" key="12">
    <source>
        <dbReference type="PROSITE" id="PS51294"/>
    </source>
</evidence>
<accession>A0AAD5GZA8</accession>
<comment type="caution">
    <text evidence="14">The sequence shown here is derived from an EMBL/GenBank/DDBJ whole genome shotgun (WGS) entry which is preliminary data.</text>
</comment>
<dbReference type="SMART" id="SM00526">
    <property type="entry name" value="H15"/>
    <property type="match status" value="1"/>
</dbReference>
<evidence type="ECO:0000256" key="5">
    <source>
        <dbReference type="ARBA" id="ARBA00023054"/>
    </source>
</evidence>
<keyword evidence="7" id="KW-0804">Transcription</keyword>
<evidence type="ECO:0000256" key="1">
    <source>
        <dbReference type="ARBA" id="ARBA00004286"/>
    </source>
</evidence>
<evidence type="ECO:0000256" key="4">
    <source>
        <dbReference type="ARBA" id="ARBA00023015"/>
    </source>
</evidence>
<dbReference type="FunFam" id="1.10.10.60:FF:000168">
    <property type="entry name" value="Telomere repeat-binding factor 1"/>
    <property type="match status" value="1"/>
</dbReference>
<proteinExistence type="predicted"/>
<dbReference type="PANTHER" id="PTHR46267">
    <property type="entry name" value="SINGLE MYB HISTONE 4"/>
    <property type="match status" value="1"/>
</dbReference>
<sequence>MSRPKQKWTSEEEAALKAGVGKYGEGSWKRIREDPEFGPVLVNRTNVDLKDKWRNMKPNNYVSSSRRKGRTSCIPVIDDPLITCPEPCRSSLDKRRAPTYKAMIYQSLSSIDDPNGTDVNTMANFLESKYFLPYKFKRSLAATVRRLVHTGKLEKVNNRYKLKGLSSDAETSQEEDVGNVDNENEAPRESLQDAARVAAFQVAVAETKEYRVIKACEDKQKFAELLEASTAMLSFAVDLHEQCEKHGPITLPPKVPFA</sequence>
<gene>
    <name evidence="14" type="ORF">M8C21_016522</name>
</gene>
<evidence type="ECO:0000259" key="13">
    <source>
        <dbReference type="PROSITE" id="PS51504"/>
    </source>
</evidence>
<evidence type="ECO:0000313" key="14">
    <source>
        <dbReference type="EMBL" id="KAI7757631.1"/>
    </source>
</evidence>
<evidence type="ECO:0000313" key="15">
    <source>
        <dbReference type="Proteomes" id="UP001206925"/>
    </source>
</evidence>
<dbReference type="InterPro" id="IPR036390">
    <property type="entry name" value="WH_DNA-bd_sf"/>
</dbReference>
<protein>
    <recommendedName>
        <fullName evidence="9">MYB transcription factor</fullName>
    </recommendedName>
</protein>
<keyword evidence="3" id="KW-0158">Chromosome</keyword>
<feature type="region of interest" description="Disordered" evidence="10">
    <location>
        <begin position="164"/>
        <end position="188"/>
    </location>
</feature>
<dbReference type="Gene3D" id="1.10.10.10">
    <property type="entry name" value="Winged helix-like DNA-binding domain superfamily/Winged helix DNA-binding domain"/>
    <property type="match status" value="1"/>
</dbReference>
<dbReference type="GO" id="GO:0005730">
    <property type="term" value="C:nucleolus"/>
    <property type="evidence" value="ECO:0007669"/>
    <property type="project" value="UniProtKB-SubCell"/>
</dbReference>
<dbReference type="Gene3D" id="1.10.10.60">
    <property type="entry name" value="Homeodomain-like"/>
    <property type="match status" value="1"/>
</dbReference>
<evidence type="ECO:0000256" key="10">
    <source>
        <dbReference type="SAM" id="MobiDB-lite"/>
    </source>
</evidence>
<comment type="subcellular location">
    <subcellularLocation>
        <location evidence="1">Chromosome</location>
    </subcellularLocation>
    <subcellularLocation>
        <location evidence="2">Nucleus</location>
        <location evidence="2">Nucleolus</location>
    </subcellularLocation>
</comment>
<dbReference type="SMART" id="SM00717">
    <property type="entry name" value="SANT"/>
    <property type="match status" value="1"/>
</dbReference>
<dbReference type="Pfam" id="PF00538">
    <property type="entry name" value="Linker_histone"/>
    <property type="match status" value="1"/>
</dbReference>
<keyword evidence="5" id="KW-0175">Coiled coil</keyword>
<evidence type="ECO:0000256" key="9">
    <source>
        <dbReference type="ARBA" id="ARBA00032813"/>
    </source>
</evidence>
<dbReference type="SUPFAM" id="SSF46785">
    <property type="entry name" value="Winged helix' DNA-binding domain"/>
    <property type="match status" value="1"/>
</dbReference>
<dbReference type="GO" id="GO:0000786">
    <property type="term" value="C:nucleosome"/>
    <property type="evidence" value="ECO:0007669"/>
    <property type="project" value="InterPro"/>
</dbReference>
<keyword evidence="4" id="KW-0805">Transcription regulation</keyword>
<evidence type="ECO:0000256" key="8">
    <source>
        <dbReference type="ARBA" id="ARBA00023242"/>
    </source>
</evidence>
<feature type="domain" description="H15" evidence="13">
    <location>
        <begin position="96"/>
        <end position="164"/>
    </location>
</feature>
<dbReference type="PANTHER" id="PTHR46267:SF3">
    <property type="entry name" value="TELOMERE REPEAT-BINDING FACTOR 4-RELATED"/>
    <property type="match status" value="1"/>
</dbReference>
<evidence type="ECO:0000259" key="11">
    <source>
        <dbReference type="PROSITE" id="PS50090"/>
    </source>
</evidence>
<dbReference type="InterPro" id="IPR001005">
    <property type="entry name" value="SANT/Myb"/>
</dbReference>
<name>A0AAD5GZA8_AMBAR</name>
<dbReference type="Pfam" id="PF00249">
    <property type="entry name" value="Myb_DNA-binding"/>
    <property type="match status" value="1"/>
</dbReference>
<evidence type="ECO:0000256" key="3">
    <source>
        <dbReference type="ARBA" id="ARBA00022454"/>
    </source>
</evidence>
<dbReference type="PROSITE" id="PS51294">
    <property type="entry name" value="HTH_MYB"/>
    <property type="match status" value="1"/>
</dbReference>
<evidence type="ECO:0000256" key="7">
    <source>
        <dbReference type="ARBA" id="ARBA00023163"/>
    </source>
</evidence>
<dbReference type="GO" id="GO:0003691">
    <property type="term" value="F:double-stranded telomeric DNA binding"/>
    <property type="evidence" value="ECO:0007669"/>
    <property type="project" value="InterPro"/>
</dbReference>
<evidence type="ECO:0000256" key="2">
    <source>
        <dbReference type="ARBA" id="ARBA00004604"/>
    </source>
</evidence>
<feature type="domain" description="Myb-like" evidence="11">
    <location>
        <begin position="1"/>
        <end position="57"/>
    </location>
</feature>
<dbReference type="Proteomes" id="UP001206925">
    <property type="component" value="Unassembled WGS sequence"/>
</dbReference>
<feature type="domain" description="HTH myb-type" evidence="12">
    <location>
        <begin position="1"/>
        <end position="61"/>
    </location>
</feature>
<dbReference type="InterPro" id="IPR036388">
    <property type="entry name" value="WH-like_DNA-bd_sf"/>
</dbReference>
<dbReference type="SUPFAM" id="SSF46689">
    <property type="entry name" value="Homeodomain-like"/>
    <property type="match status" value="1"/>
</dbReference>